<dbReference type="GO" id="GO:0016486">
    <property type="term" value="P:peptide hormone processing"/>
    <property type="evidence" value="ECO:0007669"/>
    <property type="project" value="TreeGrafter"/>
</dbReference>
<dbReference type="EMBL" id="FZQP02005510">
    <property type="protein sequence ID" value="VVD01661.1"/>
    <property type="molecule type" value="Genomic_DNA"/>
</dbReference>
<keyword evidence="3" id="KW-0720">Serine protease</keyword>
<evidence type="ECO:0000256" key="1">
    <source>
        <dbReference type="ARBA" id="ARBA00022670"/>
    </source>
</evidence>
<accession>A0A5E4QVC5</accession>
<dbReference type="Gene3D" id="3.40.50.200">
    <property type="entry name" value="Peptidase S8/S53 domain"/>
    <property type="match status" value="1"/>
</dbReference>
<dbReference type="InterPro" id="IPR036852">
    <property type="entry name" value="Peptidase_S8/S53_dom_sf"/>
</dbReference>
<dbReference type="GO" id="GO:0016020">
    <property type="term" value="C:membrane"/>
    <property type="evidence" value="ECO:0007669"/>
    <property type="project" value="TreeGrafter"/>
</dbReference>
<dbReference type="GO" id="GO:0004252">
    <property type="term" value="F:serine-type endopeptidase activity"/>
    <property type="evidence" value="ECO:0007669"/>
    <property type="project" value="InterPro"/>
</dbReference>
<reference evidence="4 5" key="1">
    <citation type="submission" date="2017-07" db="EMBL/GenBank/DDBJ databases">
        <authorList>
            <person name="Talla V."/>
            <person name="Backstrom N."/>
        </authorList>
    </citation>
    <scope>NUCLEOTIDE SEQUENCE [LARGE SCALE GENOMIC DNA]</scope>
</reference>
<keyword evidence="5" id="KW-1185">Reference proteome</keyword>
<dbReference type="GO" id="GO:0005615">
    <property type="term" value="C:extracellular space"/>
    <property type="evidence" value="ECO:0007669"/>
    <property type="project" value="TreeGrafter"/>
</dbReference>
<evidence type="ECO:0000256" key="3">
    <source>
        <dbReference type="ARBA" id="ARBA00022825"/>
    </source>
</evidence>
<evidence type="ECO:0000256" key="2">
    <source>
        <dbReference type="ARBA" id="ARBA00022801"/>
    </source>
</evidence>
<gene>
    <name evidence="4" type="ORF">LSINAPIS_LOCUS12030</name>
</gene>
<sequence length="64" mass="6953">MSILAPASITVVILRRFASDKVDIYSASWGPNDDGRTVEGPGRLAYEALKRGVEKASELTMMPN</sequence>
<name>A0A5E4QVC5_9NEOP</name>
<dbReference type="PANTHER" id="PTHR42884:SF14">
    <property type="entry name" value="NEUROENDOCRINE CONVERTASE 1"/>
    <property type="match status" value="1"/>
</dbReference>
<keyword evidence="2" id="KW-0378">Hydrolase</keyword>
<protein>
    <submittedName>
        <fullName evidence="4">Uncharacterized protein</fullName>
    </submittedName>
</protein>
<evidence type="ECO:0000313" key="5">
    <source>
        <dbReference type="Proteomes" id="UP000324832"/>
    </source>
</evidence>
<organism evidence="4 5">
    <name type="scientific">Leptidea sinapis</name>
    <dbReference type="NCBI Taxonomy" id="189913"/>
    <lineage>
        <taxon>Eukaryota</taxon>
        <taxon>Metazoa</taxon>
        <taxon>Ecdysozoa</taxon>
        <taxon>Arthropoda</taxon>
        <taxon>Hexapoda</taxon>
        <taxon>Insecta</taxon>
        <taxon>Pterygota</taxon>
        <taxon>Neoptera</taxon>
        <taxon>Endopterygota</taxon>
        <taxon>Lepidoptera</taxon>
        <taxon>Glossata</taxon>
        <taxon>Ditrysia</taxon>
        <taxon>Papilionoidea</taxon>
        <taxon>Pieridae</taxon>
        <taxon>Dismorphiinae</taxon>
        <taxon>Leptidea</taxon>
    </lineage>
</organism>
<keyword evidence="1" id="KW-0645">Protease</keyword>
<evidence type="ECO:0000313" key="4">
    <source>
        <dbReference type="EMBL" id="VVD01661.1"/>
    </source>
</evidence>
<proteinExistence type="predicted"/>
<dbReference type="PANTHER" id="PTHR42884">
    <property type="entry name" value="PROPROTEIN CONVERTASE SUBTILISIN/KEXIN-RELATED"/>
    <property type="match status" value="1"/>
</dbReference>
<dbReference type="GO" id="GO:0043005">
    <property type="term" value="C:neuron projection"/>
    <property type="evidence" value="ECO:0007669"/>
    <property type="project" value="TreeGrafter"/>
</dbReference>
<dbReference type="Proteomes" id="UP000324832">
    <property type="component" value="Unassembled WGS sequence"/>
</dbReference>
<dbReference type="AlphaFoldDB" id="A0A5E4QVC5"/>